<gene>
    <name evidence="4" type="ORF">MKP09_14315</name>
</gene>
<dbReference type="PRINTS" id="PR00469">
    <property type="entry name" value="PNDRDTASEII"/>
</dbReference>
<organism evidence="4 5">
    <name type="scientific">Niabella ginsengisoli</name>
    <dbReference type="NCBI Taxonomy" id="522298"/>
    <lineage>
        <taxon>Bacteria</taxon>
        <taxon>Pseudomonadati</taxon>
        <taxon>Bacteroidota</taxon>
        <taxon>Chitinophagia</taxon>
        <taxon>Chitinophagales</taxon>
        <taxon>Chitinophagaceae</taxon>
        <taxon>Niabella</taxon>
    </lineage>
</organism>
<keyword evidence="2" id="KW-0560">Oxidoreductase</keyword>
<name>A0ABS9SKU2_9BACT</name>
<accession>A0ABS9SKU2</accession>
<dbReference type="InterPro" id="IPR023753">
    <property type="entry name" value="FAD/NAD-binding_dom"/>
</dbReference>
<proteinExistence type="predicted"/>
<sequence length="302" mass="33170">MKQADFEVIIIGGSYSGLSAAMSLGRSLRNVLIIDNGEPCNQQTPHSHNFLTQDGSTPKDIYIKAKEQLQKYDTIQFLNDLAITGKRLGDLFEITTKNGKKISCQKLIFATGIKDLLPAIDGLAECWGISVIHCPYCHGYEFKNAKTAMITNGERAMHLTSLIKNLTDQLTILTNGPSDFNKDQLKKLKRNNISVIENKIEKVEHQNGYVENVYFGTHEPIAFQAIYAAVPFVQHTDILQSLGCQITEQGYISIDSFQRTTVNGVFACGDNSSPMRSVANAVAAGSLTGAMVNKELADASFL</sequence>
<dbReference type="EMBL" id="JAKWBL010000002">
    <property type="protein sequence ID" value="MCH5598996.1"/>
    <property type="molecule type" value="Genomic_DNA"/>
</dbReference>
<evidence type="ECO:0000313" key="4">
    <source>
        <dbReference type="EMBL" id="MCH5598996.1"/>
    </source>
</evidence>
<evidence type="ECO:0000256" key="2">
    <source>
        <dbReference type="ARBA" id="ARBA00023002"/>
    </source>
</evidence>
<keyword evidence="5" id="KW-1185">Reference proteome</keyword>
<dbReference type="Proteomes" id="UP001202248">
    <property type="component" value="Unassembled WGS sequence"/>
</dbReference>
<evidence type="ECO:0000256" key="1">
    <source>
        <dbReference type="ARBA" id="ARBA00022630"/>
    </source>
</evidence>
<dbReference type="RefSeq" id="WP_240830657.1">
    <property type="nucleotide sequence ID" value="NZ_JAKWBL010000002.1"/>
</dbReference>
<dbReference type="SUPFAM" id="SSF51905">
    <property type="entry name" value="FAD/NAD(P)-binding domain"/>
    <property type="match status" value="1"/>
</dbReference>
<protein>
    <submittedName>
        <fullName evidence="4">NAD(P)/FAD-dependent oxidoreductase</fullName>
    </submittedName>
</protein>
<dbReference type="Pfam" id="PF07992">
    <property type="entry name" value="Pyr_redox_2"/>
    <property type="match status" value="1"/>
</dbReference>
<evidence type="ECO:0000313" key="5">
    <source>
        <dbReference type="Proteomes" id="UP001202248"/>
    </source>
</evidence>
<dbReference type="PRINTS" id="PR00368">
    <property type="entry name" value="FADPNR"/>
</dbReference>
<reference evidence="4 5" key="1">
    <citation type="submission" date="2022-02" db="EMBL/GenBank/DDBJ databases">
        <authorList>
            <person name="Min J."/>
        </authorList>
    </citation>
    <scope>NUCLEOTIDE SEQUENCE [LARGE SCALE GENOMIC DNA]</scope>
    <source>
        <strain evidence="4 5">GR10-1</strain>
    </source>
</reference>
<dbReference type="InterPro" id="IPR036188">
    <property type="entry name" value="FAD/NAD-bd_sf"/>
</dbReference>
<feature type="domain" description="FAD/NAD(P)-binding" evidence="3">
    <location>
        <begin position="7"/>
        <end position="285"/>
    </location>
</feature>
<evidence type="ECO:0000259" key="3">
    <source>
        <dbReference type="Pfam" id="PF07992"/>
    </source>
</evidence>
<comment type="caution">
    <text evidence="4">The sequence shown here is derived from an EMBL/GenBank/DDBJ whole genome shotgun (WGS) entry which is preliminary data.</text>
</comment>
<dbReference type="Gene3D" id="3.50.50.60">
    <property type="entry name" value="FAD/NAD(P)-binding domain"/>
    <property type="match status" value="2"/>
</dbReference>
<keyword evidence="1" id="KW-0285">Flavoprotein</keyword>
<dbReference type="PANTHER" id="PTHR48105">
    <property type="entry name" value="THIOREDOXIN REDUCTASE 1-RELATED-RELATED"/>
    <property type="match status" value="1"/>
</dbReference>
<dbReference type="InterPro" id="IPR050097">
    <property type="entry name" value="Ferredoxin-NADP_redctase_2"/>
</dbReference>